<keyword evidence="2" id="KW-1185">Reference proteome</keyword>
<sequence>MDVPTHIGLVGKLTQVNGPMIKVTS</sequence>
<organism evidence="1 2">
    <name type="scientific">Pseudorhodobacter antarcticus</name>
    <dbReference type="NCBI Taxonomy" id="1077947"/>
    <lineage>
        <taxon>Bacteria</taxon>
        <taxon>Pseudomonadati</taxon>
        <taxon>Pseudomonadota</taxon>
        <taxon>Alphaproteobacteria</taxon>
        <taxon>Rhodobacterales</taxon>
        <taxon>Paracoccaceae</taxon>
        <taxon>Pseudorhodobacter</taxon>
    </lineage>
</organism>
<name>A0A1H8LP21_9RHOB</name>
<protein>
    <submittedName>
        <fullName evidence="1">Uncharacterized protein</fullName>
    </submittedName>
</protein>
<evidence type="ECO:0000313" key="2">
    <source>
        <dbReference type="Proteomes" id="UP000183002"/>
    </source>
</evidence>
<reference evidence="1 2" key="1">
    <citation type="submission" date="2016-10" db="EMBL/GenBank/DDBJ databases">
        <authorList>
            <person name="de Groot N.N."/>
        </authorList>
    </citation>
    <scope>NUCLEOTIDE SEQUENCE [LARGE SCALE GENOMIC DNA]</scope>
    <source>
        <strain evidence="1 2">CGMCC 1.10836</strain>
    </source>
</reference>
<proteinExistence type="predicted"/>
<dbReference type="AlphaFoldDB" id="A0A1H8LP21"/>
<accession>A0A1H8LP21</accession>
<dbReference type="Proteomes" id="UP000183002">
    <property type="component" value="Unassembled WGS sequence"/>
</dbReference>
<evidence type="ECO:0000313" key="1">
    <source>
        <dbReference type="EMBL" id="SEO06869.1"/>
    </source>
</evidence>
<dbReference type="EMBL" id="FOCO01000044">
    <property type="protein sequence ID" value="SEO06869.1"/>
    <property type="molecule type" value="Genomic_DNA"/>
</dbReference>
<gene>
    <name evidence="1" type="ORF">SAMN05216227_10441</name>
</gene>
<feature type="non-terminal residue" evidence="1">
    <location>
        <position position="25"/>
    </location>
</feature>